<name>A0ACC2WLX2_9TREE</name>
<protein>
    <submittedName>
        <fullName evidence="1">Uncharacterized protein</fullName>
    </submittedName>
</protein>
<dbReference type="Proteomes" id="UP001230649">
    <property type="component" value="Unassembled WGS sequence"/>
</dbReference>
<keyword evidence="2" id="KW-1185">Reference proteome</keyword>
<evidence type="ECO:0000313" key="2">
    <source>
        <dbReference type="Proteomes" id="UP001230649"/>
    </source>
</evidence>
<reference evidence="1" key="1">
    <citation type="submission" date="2023-04" db="EMBL/GenBank/DDBJ databases">
        <title>Draft Genome sequencing of Naganishia species isolated from polar environments using Oxford Nanopore Technology.</title>
        <authorList>
            <person name="Leo P."/>
            <person name="Venkateswaran K."/>
        </authorList>
    </citation>
    <scope>NUCLEOTIDE SEQUENCE</scope>
    <source>
        <strain evidence="1">MNA-CCFEE 5262</strain>
    </source>
</reference>
<proteinExistence type="predicted"/>
<dbReference type="EMBL" id="JASBWS010000015">
    <property type="protein sequence ID" value="KAJ9112413.1"/>
    <property type="molecule type" value="Genomic_DNA"/>
</dbReference>
<gene>
    <name evidence="1" type="ORF">QFC20_002201</name>
</gene>
<organism evidence="1 2">
    <name type="scientific">Naganishia adeliensis</name>
    <dbReference type="NCBI Taxonomy" id="92952"/>
    <lineage>
        <taxon>Eukaryota</taxon>
        <taxon>Fungi</taxon>
        <taxon>Dikarya</taxon>
        <taxon>Basidiomycota</taxon>
        <taxon>Agaricomycotina</taxon>
        <taxon>Tremellomycetes</taxon>
        <taxon>Filobasidiales</taxon>
        <taxon>Filobasidiaceae</taxon>
        <taxon>Naganishia</taxon>
    </lineage>
</organism>
<evidence type="ECO:0000313" key="1">
    <source>
        <dbReference type="EMBL" id="KAJ9112413.1"/>
    </source>
</evidence>
<sequence length="876" mass="96013">MVNHQQDAHQQGLGRPLNTNATLPSKPGWRMLSSTELTTVSTNNSRNSTSDNKHSSPQNAYASSSKSVLPMHSLIDTAPSPLPLVYQANADSARGTPEYVPTGAVVPRGRESKSDPILGPSPTALILPAVPTDGRTLCVRHQMMADQDVNGKLQKSLDALPVQERAAITNLWSTFSSSPHFKRKIILEGILTMCCFSQLSHLSEALSQIIRVDPFTLFPREVCLQVLGYLDAISLGKAAQVSKLWKGLADDDLLWRRMCGQHIERKCTKCGWGLPLLERRRLRKELNLGAPDRMMVGFEHDDHDHAHTASLNDQQPVSPETIAASGTKGHRLVSLPRSFTAPVQPKADFTASAAGTYHGLHGMSDVAGPSSLKRPATEESPNLKRRRVDSSSRLKQRTSEVSSDSDACPAADEQDEQNSSVEMQERKNKKPWKHVYCERLIVERNWRKGRYTERTLKGHTNGIMCLQFHQNLSTPSYPVLITGSYDRTVRVWDLDKGEVVRVLQGHTRAVRALQFDQVMLVTGSMDRTLKIWNWRTGQCVRTLEGHTDGVVCLNYNKGTLASGSADGVIKIWNIATGDCYALRGHQGWVNSVLLWDGKSSPAEQSVQDTSLSTSAQPCKADCKNFLFSASDDGTIKLWDLQQRACIKTFVGHTGHVQSLKLLIVEKEHQEPETDMPTHRISASNYSGASLTTDAGPSSCYSPSVSTFGPNSYSVAGATIQHDYASYPGTPHQTSQSTTSSTFQLEDDKEAILVSAGLDNMIKIWDADTGKEKRTLFGHIEGVWGIDIDTLRLASGSHDRTIKIWDRESGRCAQTLVGHRGAVTSLQLSDDLLVSGSDDGEIRVWNFGPQTTAATAVTPSMPAAASTGSTSIMRSIN</sequence>
<accession>A0ACC2WLX2</accession>
<comment type="caution">
    <text evidence="1">The sequence shown here is derived from an EMBL/GenBank/DDBJ whole genome shotgun (WGS) entry which is preliminary data.</text>
</comment>